<dbReference type="EMBL" id="JBFALK010000014">
    <property type="protein sequence ID" value="MEV0971872.1"/>
    <property type="molecule type" value="Genomic_DNA"/>
</dbReference>
<protein>
    <submittedName>
        <fullName evidence="1">Uncharacterized protein</fullName>
    </submittedName>
</protein>
<proteinExistence type="predicted"/>
<accession>A0ABV3GK36</accession>
<organism evidence="1 2">
    <name type="scientific">Microtetraspora glauca</name>
    <dbReference type="NCBI Taxonomy" id="1996"/>
    <lineage>
        <taxon>Bacteria</taxon>
        <taxon>Bacillati</taxon>
        <taxon>Actinomycetota</taxon>
        <taxon>Actinomycetes</taxon>
        <taxon>Streptosporangiales</taxon>
        <taxon>Streptosporangiaceae</taxon>
        <taxon>Microtetraspora</taxon>
    </lineage>
</organism>
<gene>
    <name evidence="1" type="ORF">AB0I59_24990</name>
</gene>
<dbReference type="Proteomes" id="UP001551675">
    <property type="component" value="Unassembled WGS sequence"/>
</dbReference>
<evidence type="ECO:0000313" key="2">
    <source>
        <dbReference type="Proteomes" id="UP001551675"/>
    </source>
</evidence>
<keyword evidence="2" id="KW-1185">Reference proteome</keyword>
<sequence>MWRWEDDFLGGESLDGGLKVDRQILAKDPITRQVFVSGIVTILRRDHERRGNGGVSWYAVRDAEPHEAARVLCAEATWEEDPERRRALAKLVRQKVAEAWAARGRPAS</sequence>
<evidence type="ECO:0000313" key="1">
    <source>
        <dbReference type="EMBL" id="MEV0971872.1"/>
    </source>
</evidence>
<comment type="caution">
    <text evidence="1">The sequence shown here is derived from an EMBL/GenBank/DDBJ whole genome shotgun (WGS) entry which is preliminary data.</text>
</comment>
<dbReference type="RefSeq" id="WP_061253956.1">
    <property type="nucleotide sequence ID" value="NZ_JBFALK010000014.1"/>
</dbReference>
<name>A0ABV3GK36_MICGL</name>
<reference evidence="1 2" key="1">
    <citation type="submission" date="2024-06" db="EMBL/GenBank/DDBJ databases">
        <title>The Natural Products Discovery Center: Release of the First 8490 Sequenced Strains for Exploring Actinobacteria Biosynthetic Diversity.</title>
        <authorList>
            <person name="Kalkreuter E."/>
            <person name="Kautsar S.A."/>
            <person name="Yang D."/>
            <person name="Bader C.D."/>
            <person name="Teijaro C.N."/>
            <person name="Fluegel L."/>
            <person name="Davis C.M."/>
            <person name="Simpson J.R."/>
            <person name="Lauterbach L."/>
            <person name="Steele A.D."/>
            <person name="Gui C."/>
            <person name="Meng S."/>
            <person name="Li G."/>
            <person name="Viehrig K."/>
            <person name="Ye F."/>
            <person name="Su P."/>
            <person name="Kiefer A.F."/>
            <person name="Nichols A."/>
            <person name="Cepeda A.J."/>
            <person name="Yan W."/>
            <person name="Fan B."/>
            <person name="Jiang Y."/>
            <person name="Adhikari A."/>
            <person name="Zheng C.-J."/>
            <person name="Schuster L."/>
            <person name="Cowan T.M."/>
            <person name="Smanski M.J."/>
            <person name="Chevrette M.G."/>
            <person name="De Carvalho L.P.S."/>
            <person name="Shen B."/>
        </authorList>
    </citation>
    <scope>NUCLEOTIDE SEQUENCE [LARGE SCALE GENOMIC DNA]</scope>
    <source>
        <strain evidence="1 2">NPDC050100</strain>
    </source>
</reference>